<dbReference type="InterPro" id="IPR011116">
    <property type="entry name" value="SecA_Wing/Scaffold"/>
</dbReference>
<dbReference type="AlphaFoldDB" id="X1KVN6"/>
<dbReference type="Gene3D" id="1.10.3060.10">
    <property type="entry name" value="Helical scaffold and wing domains of SecA"/>
    <property type="match status" value="1"/>
</dbReference>
<evidence type="ECO:0000313" key="3">
    <source>
        <dbReference type="EMBL" id="GAH97700.1"/>
    </source>
</evidence>
<proteinExistence type="predicted"/>
<feature type="non-terminal residue" evidence="3">
    <location>
        <position position="1"/>
    </location>
</feature>
<dbReference type="GO" id="GO:0017038">
    <property type="term" value="P:protein import"/>
    <property type="evidence" value="ECO:0007669"/>
    <property type="project" value="InterPro"/>
</dbReference>
<evidence type="ECO:0000256" key="1">
    <source>
        <dbReference type="SAM" id="MobiDB-lite"/>
    </source>
</evidence>
<dbReference type="GO" id="GO:0016020">
    <property type="term" value="C:membrane"/>
    <property type="evidence" value="ECO:0007669"/>
    <property type="project" value="InterPro"/>
</dbReference>
<dbReference type="InterPro" id="IPR036266">
    <property type="entry name" value="SecA_Wing/Scaffold_sf"/>
</dbReference>
<organism evidence="3">
    <name type="scientific">marine sediment metagenome</name>
    <dbReference type="NCBI Taxonomy" id="412755"/>
    <lineage>
        <taxon>unclassified sequences</taxon>
        <taxon>metagenomes</taxon>
        <taxon>ecological metagenomes</taxon>
    </lineage>
</organism>
<feature type="non-terminal residue" evidence="3">
    <location>
        <position position="70"/>
    </location>
</feature>
<comment type="caution">
    <text evidence="3">The sequence shown here is derived from an EMBL/GenBank/DDBJ whole genome shotgun (WGS) entry which is preliminary data.</text>
</comment>
<dbReference type="Pfam" id="PF07516">
    <property type="entry name" value="SecA_SW"/>
    <property type="match status" value="1"/>
</dbReference>
<dbReference type="EMBL" id="BARU01048600">
    <property type="protein sequence ID" value="GAH97700.1"/>
    <property type="molecule type" value="Genomic_DNA"/>
</dbReference>
<name>X1KVN6_9ZZZZ</name>
<protein>
    <recommendedName>
        <fullName evidence="2">SecA Wing/Scaffold domain-containing protein</fullName>
    </recommendedName>
</protein>
<feature type="compositionally biased region" description="Polar residues" evidence="1">
    <location>
        <begin position="9"/>
        <end position="19"/>
    </location>
</feature>
<gene>
    <name evidence="3" type="ORF">S03H2_72132</name>
</gene>
<sequence>ENVDIIQAESPSTSHSSGWIFSGKEGELGSEQMRQLERLVILSTVDQTWKEHLYEMDSLREGIGLRSYGG</sequence>
<dbReference type="SUPFAM" id="SSF81886">
    <property type="entry name" value="Helical scaffold and wing domains of SecA"/>
    <property type="match status" value="1"/>
</dbReference>
<feature type="region of interest" description="Disordered" evidence="1">
    <location>
        <begin position="1"/>
        <end position="20"/>
    </location>
</feature>
<evidence type="ECO:0000259" key="2">
    <source>
        <dbReference type="Pfam" id="PF07516"/>
    </source>
</evidence>
<feature type="domain" description="SecA Wing/Scaffold" evidence="2">
    <location>
        <begin position="22"/>
        <end position="69"/>
    </location>
</feature>
<accession>X1KVN6</accession>
<reference evidence="3" key="1">
    <citation type="journal article" date="2014" name="Front. Microbiol.">
        <title>High frequency of phylogenetically diverse reductive dehalogenase-homologous genes in deep subseafloor sedimentary metagenomes.</title>
        <authorList>
            <person name="Kawai M."/>
            <person name="Futagami T."/>
            <person name="Toyoda A."/>
            <person name="Takaki Y."/>
            <person name="Nishi S."/>
            <person name="Hori S."/>
            <person name="Arai W."/>
            <person name="Tsubouchi T."/>
            <person name="Morono Y."/>
            <person name="Uchiyama I."/>
            <person name="Ito T."/>
            <person name="Fujiyama A."/>
            <person name="Inagaki F."/>
            <person name="Takami H."/>
        </authorList>
    </citation>
    <scope>NUCLEOTIDE SEQUENCE</scope>
    <source>
        <strain evidence="3">Expedition CK06-06</strain>
    </source>
</reference>